<feature type="compositionally biased region" description="Basic residues" evidence="1">
    <location>
        <begin position="97"/>
        <end position="111"/>
    </location>
</feature>
<feature type="compositionally biased region" description="Basic and acidic residues" evidence="1">
    <location>
        <begin position="113"/>
        <end position="124"/>
    </location>
</feature>
<keyword evidence="3" id="KW-1185">Reference proteome</keyword>
<reference evidence="2 3" key="1">
    <citation type="submission" date="2024-10" db="EMBL/GenBank/DDBJ databases">
        <authorList>
            <person name="Kim D."/>
        </authorList>
    </citation>
    <scope>NUCLEOTIDE SEQUENCE [LARGE SCALE GENOMIC DNA]</scope>
    <source>
        <strain evidence="2">BH-2024</strain>
    </source>
</reference>
<proteinExistence type="predicted"/>
<dbReference type="EMBL" id="JBICBT010001082">
    <property type="protein sequence ID" value="KAL3084353.1"/>
    <property type="molecule type" value="Genomic_DNA"/>
</dbReference>
<evidence type="ECO:0000313" key="2">
    <source>
        <dbReference type="EMBL" id="KAL3084353.1"/>
    </source>
</evidence>
<evidence type="ECO:0000256" key="1">
    <source>
        <dbReference type="SAM" id="MobiDB-lite"/>
    </source>
</evidence>
<dbReference type="AlphaFoldDB" id="A0ABD2J5A3"/>
<comment type="caution">
    <text evidence="2">The sequence shown here is derived from an EMBL/GenBank/DDBJ whole genome shotgun (WGS) entry which is preliminary data.</text>
</comment>
<sequence>MAKRIKGDNGPKKRTVAEEKGKWAPNSRRWANAEKEATNGKWAQKGRKGQMPSEIKGHKRATKGQMPVKVKAVRGKSEGKQREGQMGTKGPRENARGKGKRKANRHKRATRGQKPEGKRWDRGTAARSPKLAMENSGESLGGAHRGEGTVLDEAANPWRAKCNRRRDEARGGGDQNIARAVPICIAMMFLWD</sequence>
<name>A0ABD2J5A3_9BILA</name>
<protein>
    <submittedName>
        <fullName evidence="2">Uncharacterized protein</fullName>
    </submittedName>
</protein>
<accession>A0ABD2J5A3</accession>
<feature type="region of interest" description="Disordered" evidence="1">
    <location>
        <begin position="1"/>
        <end position="152"/>
    </location>
</feature>
<evidence type="ECO:0000313" key="3">
    <source>
        <dbReference type="Proteomes" id="UP001620626"/>
    </source>
</evidence>
<organism evidence="2 3">
    <name type="scientific">Heterodera trifolii</name>
    <dbReference type="NCBI Taxonomy" id="157864"/>
    <lineage>
        <taxon>Eukaryota</taxon>
        <taxon>Metazoa</taxon>
        <taxon>Ecdysozoa</taxon>
        <taxon>Nematoda</taxon>
        <taxon>Chromadorea</taxon>
        <taxon>Rhabditida</taxon>
        <taxon>Tylenchina</taxon>
        <taxon>Tylenchomorpha</taxon>
        <taxon>Tylenchoidea</taxon>
        <taxon>Heteroderidae</taxon>
        <taxon>Heteroderinae</taxon>
        <taxon>Heterodera</taxon>
    </lineage>
</organism>
<gene>
    <name evidence="2" type="ORF">niasHT_035179</name>
</gene>
<dbReference type="Proteomes" id="UP001620626">
    <property type="component" value="Unassembled WGS sequence"/>
</dbReference>
<feature type="compositionally biased region" description="Basic and acidic residues" evidence="1">
    <location>
        <begin position="1"/>
        <end position="22"/>
    </location>
</feature>